<dbReference type="SUPFAM" id="SSF53623">
    <property type="entry name" value="MurD-like peptide ligases, catalytic domain"/>
    <property type="match status" value="1"/>
</dbReference>
<keyword evidence="3" id="KW-0067">ATP-binding</keyword>
<evidence type="ECO:0000259" key="5">
    <source>
        <dbReference type="Pfam" id="PF08245"/>
    </source>
</evidence>
<protein>
    <submittedName>
        <fullName evidence="6">UDP-N-acetylmuramoyl-tripeptide--D-alanyl-D-alanine ligase</fullName>
    </submittedName>
</protein>
<dbReference type="InterPro" id="IPR013221">
    <property type="entry name" value="Mur_ligase_cen"/>
</dbReference>
<gene>
    <name evidence="6" type="ORF">I6J18_03860</name>
</gene>
<dbReference type="RefSeq" id="WP_040375677.1">
    <property type="nucleotide sequence ID" value="NZ_CP068053.1"/>
</dbReference>
<dbReference type="Pfam" id="PF08245">
    <property type="entry name" value="Mur_ligase_M"/>
    <property type="match status" value="1"/>
</dbReference>
<dbReference type="AlphaFoldDB" id="A0A974NNU5"/>
<dbReference type="KEGG" id="ppsr:I6J18_03860"/>
<dbReference type="InterPro" id="IPR036565">
    <property type="entry name" value="Mur-like_cat_sf"/>
</dbReference>
<evidence type="ECO:0000256" key="3">
    <source>
        <dbReference type="ARBA" id="ARBA00022840"/>
    </source>
</evidence>
<dbReference type="Gene3D" id="3.90.190.20">
    <property type="entry name" value="Mur ligase, C-terminal domain"/>
    <property type="match status" value="1"/>
</dbReference>
<evidence type="ECO:0000259" key="4">
    <source>
        <dbReference type="Pfam" id="PF02875"/>
    </source>
</evidence>
<proteinExistence type="predicted"/>
<keyword evidence="1 6" id="KW-0436">Ligase</keyword>
<dbReference type="Gene3D" id="3.40.1190.10">
    <property type="entry name" value="Mur-like, catalytic domain"/>
    <property type="match status" value="1"/>
</dbReference>
<dbReference type="InterPro" id="IPR051046">
    <property type="entry name" value="MurCDEF_CellWall_CoF430Synth"/>
</dbReference>
<dbReference type="Pfam" id="PF02875">
    <property type="entry name" value="Mur_ligase_C"/>
    <property type="match status" value="1"/>
</dbReference>
<accession>A0A974NNU5</accession>
<dbReference type="GO" id="GO:0005524">
    <property type="term" value="F:ATP binding"/>
    <property type="evidence" value="ECO:0007669"/>
    <property type="project" value="UniProtKB-KW"/>
</dbReference>
<dbReference type="GO" id="GO:0016881">
    <property type="term" value="F:acid-amino acid ligase activity"/>
    <property type="evidence" value="ECO:0007669"/>
    <property type="project" value="InterPro"/>
</dbReference>
<name>A0A974NNU5_PERPY</name>
<dbReference type="PANTHER" id="PTHR43024:SF1">
    <property type="entry name" value="UDP-N-ACETYLMURAMOYL-TRIPEPTIDE--D-ALANYL-D-ALANINE LIGASE"/>
    <property type="match status" value="1"/>
</dbReference>
<dbReference type="Proteomes" id="UP000595254">
    <property type="component" value="Chromosome"/>
</dbReference>
<dbReference type="SUPFAM" id="SSF53244">
    <property type="entry name" value="MurD-like peptide ligases, peptide-binding domain"/>
    <property type="match status" value="1"/>
</dbReference>
<evidence type="ECO:0000313" key="6">
    <source>
        <dbReference type="EMBL" id="QQT01050.1"/>
    </source>
</evidence>
<keyword evidence="7" id="KW-1185">Reference proteome</keyword>
<evidence type="ECO:0000256" key="2">
    <source>
        <dbReference type="ARBA" id="ARBA00022741"/>
    </source>
</evidence>
<dbReference type="PANTHER" id="PTHR43024">
    <property type="entry name" value="UDP-N-ACETYLMURAMOYL-TRIPEPTIDE--D-ALANYL-D-ALANINE LIGASE"/>
    <property type="match status" value="1"/>
</dbReference>
<evidence type="ECO:0000313" key="7">
    <source>
        <dbReference type="Proteomes" id="UP000595254"/>
    </source>
</evidence>
<dbReference type="InterPro" id="IPR004101">
    <property type="entry name" value="Mur_ligase_C"/>
</dbReference>
<keyword evidence="2" id="KW-0547">Nucleotide-binding</keyword>
<reference evidence="6 7" key="1">
    <citation type="submission" date="2021-01" db="EMBL/GenBank/DDBJ databases">
        <title>FDA dAtabase for Regulatory Grade micrObial Sequences (FDA-ARGOS): Supporting development and validation of Infectious Disease Dx tests.</title>
        <authorList>
            <person name="Nelson B."/>
            <person name="Plummer A."/>
            <person name="Tallon L."/>
            <person name="Sadzewicz L."/>
            <person name="Zhao X."/>
            <person name="Boylan J."/>
            <person name="Ott S."/>
            <person name="Bowen H."/>
            <person name="Vavikolanu K."/>
            <person name="Mehta A."/>
            <person name="Aluvathingal J."/>
            <person name="Nadendla S."/>
            <person name="Myers T."/>
            <person name="Yan Y."/>
            <person name="Sichtig H."/>
        </authorList>
    </citation>
    <scope>NUCLEOTIDE SEQUENCE [LARGE SCALE GENOMIC DNA]</scope>
    <source>
        <strain evidence="6 7">FDAARGOS_1161</strain>
    </source>
</reference>
<feature type="domain" description="Mur ligase central" evidence="5">
    <location>
        <begin position="107"/>
        <end position="295"/>
    </location>
</feature>
<evidence type="ECO:0000256" key="1">
    <source>
        <dbReference type="ARBA" id="ARBA00022598"/>
    </source>
</evidence>
<sequence>MKTLQVDQVLPVLQGTVVSGDPHQLIKHVVSHPRHQIKKHSLIFFDSKKRFTLPKDLSTCTLVSSHASVLKFIGKGVTIIKVEAVMKSYWAFIKYYRSQFTIPVIGVTGTSGKTTTKEMIASMLGDKKVVKTLLSHNALERNLHYLVQFDEDTDAAVMEMGVAGPNQLWHSARHFRPTIGIITKISTDHMEDFKSQEAYFKEKIQMLNAVGEHGTIILNTDDEYSQRIPLKQFKGRILFFGKSTQAHFRAGEIDFNHEKHGMDFILFYGRRKFNCFVPGYGTHNVYNALAAFAAVTEAGVPIETAIERLNDFRHVRSHLEFHKGIRNCLVIDDTWNTNTTSIEAALEVLRETSNGKRTVAVLGNVAEMGEHTLIEHQKIGELVVANQTDVLITVGKNANQIGEKAAELGKNKSQIHHASSKKELMKLLIRYATEDSIILMKTSMRSSYKDVMKQLLNP</sequence>
<organism evidence="6 7">
    <name type="scientific">Peribacillus psychrosaccharolyticus</name>
    <name type="common">Bacillus psychrosaccharolyticus</name>
    <dbReference type="NCBI Taxonomy" id="1407"/>
    <lineage>
        <taxon>Bacteria</taxon>
        <taxon>Bacillati</taxon>
        <taxon>Bacillota</taxon>
        <taxon>Bacilli</taxon>
        <taxon>Bacillales</taxon>
        <taxon>Bacillaceae</taxon>
        <taxon>Peribacillus</taxon>
    </lineage>
</organism>
<dbReference type="EMBL" id="CP068053">
    <property type="protein sequence ID" value="QQT01050.1"/>
    <property type="molecule type" value="Genomic_DNA"/>
</dbReference>
<dbReference type="InterPro" id="IPR036615">
    <property type="entry name" value="Mur_ligase_C_dom_sf"/>
</dbReference>
<feature type="domain" description="Mur ligase C-terminal" evidence="4">
    <location>
        <begin position="320"/>
        <end position="442"/>
    </location>
</feature>